<evidence type="ECO:0000256" key="3">
    <source>
        <dbReference type="ARBA" id="ARBA00023163"/>
    </source>
</evidence>
<dbReference type="InterPro" id="IPR036390">
    <property type="entry name" value="WH_DNA-bd_sf"/>
</dbReference>
<dbReference type="InterPro" id="IPR014757">
    <property type="entry name" value="Tscrpt_reg_IclR_C"/>
</dbReference>
<dbReference type="Proteomes" id="UP000238312">
    <property type="component" value="Unassembled WGS sequence"/>
</dbReference>
<dbReference type="PANTHER" id="PTHR30136">
    <property type="entry name" value="HELIX-TURN-HELIX TRANSCRIPTIONAL REGULATOR, ICLR FAMILY"/>
    <property type="match status" value="1"/>
</dbReference>
<evidence type="ECO:0000313" key="7">
    <source>
        <dbReference type="Proteomes" id="UP000238312"/>
    </source>
</evidence>
<keyword evidence="3" id="KW-0804">Transcription</keyword>
<organism evidence="6 7">
    <name type="scientific">Nonomuraea fuscirosea</name>
    <dbReference type="NCBI Taxonomy" id="1291556"/>
    <lineage>
        <taxon>Bacteria</taxon>
        <taxon>Bacillati</taxon>
        <taxon>Actinomycetota</taxon>
        <taxon>Actinomycetes</taxon>
        <taxon>Streptosporangiales</taxon>
        <taxon>Streptosporangiaceae</taxon>
        <taxon>Nonomuraea</taxon>
    </lineage>
</organism>
<dbReference type="InterPro" id="IPR005471">
    <property type="entry name" value="Tscrpt_reg_IclR_N"/>
</dbReference>
<evidence type="ECO:0000256" key="2">
    <source>
        <dbReference type="ARBA" id="ARBA00023125"/>
    </source>
</evidence>
<dbReference type="InterPro" id="IPR029016">
    <property type="entry name" value="GAF-like_dom_sf"/>
</dbReference>
<dbReference type="InterPro" id="IPR050707">
    <property type="entry name" value="HTH_MetabolicPath_Reg"/>
</dbReference>
<dbReference type="GO" id="GO:0045892">
    <property type="term" value="P:negative regulation of DNA-templated transcription"/>
    <property type="evidence" value="ECO:0007669"/>
    <property type="project" value="TreeGrafter"/>
</dbReference>
<dbReference type="EMBL" id="PVNG01000021">
    <property type="protein sequence ID" value="PRX59084.1"/>
    <property type="molecule type" value="Genomic_DNA"/>
</dbReference>
<dbReference type="RefSeq" id="WP_106248668.1">
    <property type="nucleotide sequence ID" value="NZ_JBFAIB010000014.1"/>
</dbReference>
<feature type="domain" description="HTH iclR-type" evidence="4">
    <location>
        <begin position="15"/>
        <end position="76"/>
    </location>
</feature>
<feature type="domain" description="IclR-ED" evidence="5">
    <location>
        <begin position="77"/>
        <end position="256"/>
    </location>
</feature>
<accession>A0A2T0MML5</accession>
<gene>
    <name evidence="6" type="ORF">B0I32_121188</name>
</gene>
<dbReference type="PROSITE" id="PS51078">
    <property type="entry name" value="ICLR_ED"/>
    <property type="match status" value="1"/>
</dbReference>
<dbReference type="Pfam" id="PF09339">
    <property type="entry name" value="HTH_IclR"/>
    <property type="match status" value="1"/>
</dbReference>
<dbReference type="SUPFAM" id="SSF46785">
    <property type="entry name" value="Winged helix' DNA-binding domain"/>
    <property type="match status" value="1"/>
</dbReference>
<dbReference type="GO" id="GO:0003677">
    <property type="term" value="F:DNA binding"/>
    <property type="evidence" value="ECO:0007669"/>
    <property type="project" value="UniProtKB-KW"/>
</dbReference>
<dbReference type="PROSITE" id="PS51077">
    <property type="entry name" value="HTH_ICLR"/>
    <property type="match status" value="1"/>
</dbReference>
<evidence type="ECO:0000259" key="5">
    <source>
        <dbReference type="PROSITE" id="PS51078"/>
    </source>
</evidence>
<evidence type="ECO:0000259" key="4">
    <source>
        <dbReference type="PROSITE" id="PS51077"/>
    </source>
</evidence>
<dbReference type="AlphaFoldDB" id="A0A2T0MML5"/>
<dbReference type="Gene3D" id="1.10.10.10">
    <property type="entry name" value="Winged helix-like DNA-binding domain superfamily/Winged helix DNA-binding domain"/>
    <property type="match status" value="1"/>
</dbReference>
<dbReference type="SUPFAM" id="SSF55781">
    <property type="entry name" value="GAF domain-like"/>
    <property type="match status" value="1"/>
</dbReference>
<dbReference type="Gene3D" id="3.30.450.40">
    <property type="match status" value="1"/>
</dbReference>
<name>A0A2T0MML5_9ACTN</name>
<dbReference type="Pfam" id="PF01614">
    <property type="entry name" value="IclR_C"/>
    <property type="match status" value="1"/>
</dbReference>
<comment type="caution">
    <text evidence="6">The sequence shown here is derived from an EMBL/GenBank/DDBJ whole genome shotgun (WGS) entry which is preliminary data.</text>
</comment>
<sequence>MTGADRERPAPPYPIASVDRTLSLIQMLAESPEVKLSEVRARLDVGQSTAHRLLAMFVYRGFAVQDPRTRSYRAGPYLLDLRRDTGVRFDVAREIRPTLARLAGESGETAHFAVLDGTDVRYIDVVESTRALRVSGRRGRTMPARDTSIGRAMLAAEGDAWVSARYGAPAQPGDQDAAGLDTLLRELARTRSRGYARNRGEVELGVCSVGVAVVDPAGDLLGGLSIAAPDSRWSPALEKAHVQLLHAAAARLAGRE</sequence>
<dbReference type="SMART" id="SM00346">
    <property type="entry name" value="HTH_ICLR"/>
    <property type="match status" value="1"/>
</dbReference>
<proteinExistence type="predicted"/>
<dbReference type="PANTHER" id="PTHR30136:SF24">
    <property type="entry name" value="HTH-TYPE TRANSCRIPTIONAL REPRESSOR ALLR"/>
    <property type="match status" value="1"/>
</dbReference>
<dbReference type="InterPro" id="IPR036388">
    <property type="entry name" value="WH-like_DNA-bd_sf"/>
</dbReference>
<evidence type="ECO:0000256" key="1">
    <source>
        <dbReference type="ARBA" id="ARBA00023015"/>
    </source>
</evidence>
<keyword evidence="2" id="KW-0238">DNA-binding</keyword>
<dbReference type="GO" id="GO:0003700">
    <property type="term" value="F:DNA-binding transcription factor activity"/>
    <property type="evidence" value="ECO:0007669"/>
    <property type="project" value="TreeGrafter"/>
</dbReference>
<dbReference type="OrthoDB" id="7274111at2"/>
<keyword evidence="1" id="KW-0805">Transcription regulation</keyword>
<reference evidence="6 7" key="1">
    <citation type="submission" date="2018-03" db="EMBL/GenBank/DDBJ databases">
        <title>Genomic Encyclopedia of Type Strains, Phase III (KMG-III): the genomes of soil and plant-associated and newly described type strains.</title>
        <authorList>
            <person name="Whitman W."/>
        </authorList>
    </citation>
    <scope>NUCLEOTIDE SEQUENCE [LARGE SCALE GENOMIC DNA]</scope>
    <source>
        <strain evidence="6 7">CGMCC 4.7104</strain>
    </source>
</reference>
<protein>
    <submittedName>
        <fullName evidence="6">IclR family transcriptional regulator</fullName>
    </submittedName>
</protein>
<keyword evidence="7" id="KW-1185">Reference proteome</keyword>
<evidence type="ECO:0000313" key="6">
    <source>
        <dbReference type="EMBL" id="PRX59084.1"/>
    </source>
</evidence>